<keyword evidence="4" id="KW-0501">Molybdenum cofactor biosynthesis</keyword>
<comment type="pathway">
    <text evidence="4">Cofactor biosynthesis; molybdopterin biosynthesis.</text>
</comment>
<evidence type="ECO:0000256" key="2">
    <source>
        <dbReference type="ARBA" id="ARBA00010763"/>
    </source>
</evidence>
<dbReference type="SMART" id="SM00852">
    <property type="entry name" value="MoCF_biosynth"/>
    <property type="match status" value="1"/>
</dbReference>
<keyword evidence="4" id="KW-0460">Magnesium</keyword>
<comment type="similarity">
    <text evidence="2 4">Belongs to the MoeA family.</text>
</comment>
<dbReference type="InterPro" id="IPR005110">
    <property type="entry name" value="MoeA_linker/N"/>
</dbReference>
<organism evidence="6 7">
    <name type="scientific">Mesoterricola sediminis</name>
    <dbReference type="NCBI Taxonomy" id="2927980"/>
    <lineage>
        <taxon>Bacteria</taxon>
        <taxon>Pseudomonadati</taxon>
        <taxon>Acidobacteriota</taxon>
        <taxon>Holophagae</taxon>
        <taxon>Holophagales</taxon>
        <taxon>Holophagaceae</taxon>
        <taxon>Mesoterricola</taxon>
    </lineage>
</organism>
<keyword evidence="4" id="KW-0479">Metal-binding</keyword>
<evidence type="ECO:0000313" key="7">
    <source>
        <dbReference type="Proteomes" id="UP001228113"/>
    </source>
</evidence>
<keyword evidence="7" id="KW-1185">Reference proteome</keyword>
<dbReference type="Gene3D" id="2.170.190.11">
    <property type="entry name" value="Molybdopterin biosynthesis moea protein, domain 3"/>
    <property type="match status" value="1"/>
</dbReference>
<dbReference type="InterPro" id="IPR036688">
    <property type="entry name" value="MoeA_C_domain_IV_sf"/>
</dbReference>
<dbReference type="InterPro" id="IPR001453">
    <property type="entry name" value="MoaB/Mog_dom"/>
</dbReference>
<dbReference type="Proteomes" id="UP001228113">
    <property type="component" value="Chromosome"/>
</dbReference>
<dbReference type="InterPro" id="IPR036135">
    <property type="entry name" value="MoeA_linker/N_sf"/>
</dbReference>
<dbReference type="EMBL" id="AP027081">
    <property type="protein sequence ID" value="BDU76209.1"/>
    <property type="molecule type" value="Genomic_DNA"/>
</dbReference>
<dbReference type="Pfam" id="PF03453">
    <property type="entry name" value="MoeA_N"/>
    <property type="match status" value="1"/>
</dbReference>
<dbReference type="GO" id="GO:0061599">
    <property type="term" value="F:molybdopterin molybdotransferase activity"/>
    <property type="evidence" value="ECO:0007669"/>
    <property type="project" value="UniProtKB-UniRule"/>
</dbReference>
<evidence type="ECO:0000256" key="1">
    <source>
        <dbReference type="ARBA" id="ARBA00002901"/>
    </source>
</evidence>
<dbReference type="Gene3D" id="2.40.340.10">
    <property type="entry name" value="MoeA, C-terminal, domain IV"/>
    <property type="match status" value="1"/>
</dbReference>
<feature type="domain" description="MoaB/Mog" evidence="5">
    <location>
        <begin position="162"/>
        <end position="296"/>
    </location>
</feature>
<sequence length="373" mass="39090">MSTPPLLPLEDALRILRDAFPAPATAEVRADRDDPALDLSSMDGAALRASDGVAPRRVLGTRYAGDPPTLEVAPGTCVRIMTGAAVPPGADAVVPVEELEVRGDALVPVRPPRAGENIRPRAGQARAGDLLLPAGEPARAARVGLLAQVGMPVPPLARVKVGVVATGDELNAHPAPHQIRDSNGPMLEALAHALGADVRRLPALPDEPAAVRAFLEDLGDLGILLTSGGVSAGEKDHLPRVLADMGARILFHKIRLKPGKPMLTALLDGRIILGLPGNPVSSYINALMFLPVALAGLQGRRAPEPWKEGLLRAPVPNPGDRPLLHPCRRQGRDLDPLPSRGSADLVRLAQAEAFAWIPEGGLAAGPTRYLDVV</sequence>
<keyword evidence="4" id="KW-0500">Molybdenum</keyword>
<dbReference type="Gene3D" id="3.40.980.10">
    <property type="entry name" value="MoaB/Mog-like domain"/>
    <property type="match status" value="1"/>
</dbReference>
<dbReference type="EC" id="2.10.1.1" evidence="4"/>
<comment type="catalytic activity">
    <reaction evidence="3">
        <text>adenylyl-molybdopterin + molybdate = Mo-molybdopterin + AMP + H(+)</text>
        <dbReference type="Rhea" id="RHEA:35047"/>
        <dbReference type="ChEBI" id="CHEBI:15378"/>
        <dbReference type="ChEBI" id="CHEBI:36264"/>
        <dbReference type="ChEBI" id="CHEBI:62727"/>
        <dbReference type="ChEBI" id="CHEBI:71302"/>
        <dbReference type="ChEBI" id="CHEBI:456215"/>
        <dbReference type="EC" id="2.10.1.1"/>
    </reaction>
</comment>
<dbReference type="RefSeq" id="WP_243333286.1">
    <property type="nucleotide sequence ID" value="NZ_AP027081.1"/>
</dbReference>
<proteinExistence type="inferred from homology"/>
<dbReference type="SUPFAM" id="SSF53218">
    <property type="entry name" value="Molybdenum cofactor biosynthesis proteins"/>
    <property type="match status" value="1"/>
</dbReference>
<evidence type="ECO:0000313" key="6">
    <source>
        <dbReference type="EMBL" id="BDU76209.1"/>
    </source>
</evidence>
<accession>A0AA48GRE1</accession>
<dbReference type="GO" id="GO:0006777">
    <property type="term" value="P:Mo-molybdopterin cofactor biosynthetic process"/>
    <property type="evidence" value="ECO:0007669"/>
    <property type="project" value="UniProtKB-UniRule"/>
</dbReference>
<dbReference type="KEGG" id="msea:METESE_11670"/>
<dbReference type="InterPro" id="IPR038987">
    <property type="entry name" value="MoeA-like"/>
</dbReference>
<dbReference type="PANTHER" id="PTHR10192">
    <property type="entry name" value="MOLYBDOPTERIN BIOSYNTHESIS PROTEIN"/>
    <property type="match status" value="1"/>
</dbReference>
<name>A0AA48GRE1_9BACT</name>
<protein>
    <recommendedName>
        <fullName evidence="4">Molybdopterin molybdenumtransferase</fullName>
        <ecNumber evidence="4">2.10.1.1</ecNumber>
    </recommendedName>
</protein>
<evidence type="ECO:0000259" key="5">
    <source>
        <dbReference type="SMART" id="SM00852"/>
    </source>
</evidence>
<dbReference type="SUPFAM" id="SSF63882">
    <property type="entry name" value="MoeA N-terminal region -like"/>
    <property type="match status" value="1"/>
</dbReference>
<reference evidence="6" key="1">
    <citation type="journal article" date="2023" name="Int. J. Syst. Evol. Microbiol.">
        <title>Mesoterricola silvestris gen. nov., sp. nov., Mesoterricola sediminis sp. nov., Geothrix oryzae sp. nov., Geothrix edaphica sp. nov., Geothrix rubra sp. nov., and Geothrix limicola sp. nov., six novel members of Acidobacteriota isolated from soils.</title>
        <authorList>
            <person name="Itoh H."/>
            <person name="Sugisawa Y."/>
            <person name="Mise K."/>
            <person name="Xu Z."/>
            <person name="Kuniyasu M."/>
            <person name="Ushijima N."/>
            <person name="Kawano K."/>
            <person name="Kobayashi E."/>
            <person name="Shiratori Y."/>
            <person name="Masuda Y."/>
            <person name="Senoo K."/>
        </authorList>
    </citation>
    <scope>NUCLEOTIDE SEQUENCE</scope>
    <source>
        <strain evidence="6">W786</strain>
    </source>
</reference>
<comment type="cofactor">
    <cofactor evidence="4">
        <name>Mg(2+)</name>
        <dbReference type="ChEBI" id="CHEBI:18420"/>
    </cofactor>
</comment>
<dbReference type="CDD" id="cd00887">
    <property type="entry name" value="MoeA"/>
    <property type="match status" value="1"/>
</dbReference>
<gene>
    <name evidence="6" type="ORF">METESE_11670</name>
</gene>
<dbReference type="PANTHER" id="PTHR10192:SF5">
    <property type="entry name" value="GEPHYRIN"/>
    <property type="match status" value="1"/>
</dbReference>
<dbReference type="GO" id="GO:0046872">
    <property type="term" value="F:metal ion binding"/>
    <property type="evidence" value="ECO:0007669"/>
    <property type="project" value="UniProtKB-UniRule"/>
</dbReference>
<comment type="function">
    <text evidence="1 4">Catalyzes the insertion of molybdate into adenylated molybdopterin with the concomitant release of AMP.</text>
</comment>
<dbReference type="Gene3D" id="3.90.105.10">
    <property type="entry name" value="Molybdopterin biosynthesis moea protein, domain 2"/>
    <property type="match status" value="1"/>
</dbReference>
<dbReference type="GO" id="GO:0005829">
    <property type="term" value="C:cytosol"/>
    <property type="evidence" value="ECO:0007669"/>
    <property type="project" value="TreeGrafter"/>
</dbReference>
<keyword evidence="4" id="KW-0808">Transferase</keyword>
<dbReference type="Pfam" id="PF00994">
    <property type="entry name" value="MoCF_biosynth"/>
    <property type="match status" value="1"/>
</dbReference>
<dbReference type="AlphaFoldDB" id="A0AA48GRE1"/>
<dbReference type="InterPro" id="IPR036425">
    <property type="entry name" value="MoaB/Mog-like_dom_sf"/>
</dbReference>
<evidence type="ECO:0000256" key="3">
    <source>
        <dbReference type="ARBA" id="ARBA00047317"/>
    </source>
</evidence>
<evidence type="ECO:0000256" key="4">
    <source>
        <dbReference type="RuleBase" id="RU365090"/>
    </source>
</evidence>